<dbReference type="InterPro" id="IPR052350">
    <property type="entry name" value="Metallo-dep_Lactonases"/>
</dbReference>
<sequence length="322" mass="35778">MRRRNFLKLAASAGASWATRPIHAAVSASQIPIIDAHIHLFDPGRPGGVPWPEPSDTVIYKPALPDRYAKITAPLGVVGAIAIEASPLLRDNDWVLEVAARNPVIVGMVGDLIPGTPDYAKELERLHANSLFLGIRYGNLWKRDLGVDSRNPDFISDLKRLSGYGLELDSANPDDDLIRAIVGVSDKIPELRIVIDHLPSAPIPPPGTARNEYWSNLRHCAANPNIFIKLSEIPVRVGQNVPKDPAYYRERLDIIWNIFGEDRILYGSDWPNSDHLATYADTLALVRGYVLPKGNAVAQKFFWKNSMAAYKWRPRSASQENL</sequence>
<dbReference type="Pfam" id="PF04909">
    <property type="entry name" value="Amidohydro_2"/>
    <property type="match status" value="1"/>
</dbReference>
<feature type="domain" description="Amidohydrolase-related" evidence="3">
    <location>
        <begin position="34"/>
        <end position="311"/>
    </location>
</feature>
<dbReference type="SUPFAM" id="SSF51556">
    <property type="entry name" value="Metallo-dependent hydrolases"/>
    <property type="match status" value="1"/>
</dbReference>
<accession>A0AAU7D2Y1</accession>
<dbReference type="PANTHER" id="PTHR43569">
    <property type="entry name" value="AMIDOHYDROLASE"/>
    <property type="match status" value="1"/>
</dbReference>
<dbReference type="GO" id="GO:0016787">
    <property type="term" value="F:hydrolase activity"/>
    <property type="evidence" value="ECO:0007669"/>
    <property type="project" value="InterPro"/>
</dbReference>
<dbReference type="EMBL" id="CP121194">
    <property type="protein sequence ID" value="XBH11649.1"/>
    <property type="molecule type" value="Genomic_DNA"/>
</dbReference>
<evidence type="ECO:0000256" key="2">
    <source>
        <dbReference type="SAM" id="SignalP"/>
    </source>
</evidence>
<reference evidence="4" key="1">
    <citation type="submission" date="2023-03" db="EMBL/GenBank/DDBJ databases">
        <title>Edaphobacter sp.</title>
        <authorList>
            <person name="Huber K.J."/>
            <person name="Papendorf J."/>
            <person name="Pilke C."/>
            <person name="Bunk B."/>
            <person name="Sproeer C."/>
            <person name="Pester M."/>
        </authorList>
    </citation>
    <scope>NUCLEOTIDE SEQUENCE</scope>
    <source>
        <strain evidence="4">DSM 109919</strain>
        <strain evidence="5">DSM 109920</strain>
    </source>
</reference>
<dbReference type="InterPro" id="IPR032466">
    <property type="entry name" value="Metal_Hydrolase"/>
</dbReference>
<gene>
    <name evidence="4" type="ORF">P4G45_07965</name>
    <name evidence="5" type="ORF">P8936_08435</name>
</gene>
<dbReference type="PANTHER" id="PTHR43569:SF2">
    <property type="entry name" value="AMIDOHYDROLASE-RELATED DOMAIN-CONTAINING PROTEIN"/>
    <property type="match status" value="1"/>
</dbReference>
<dbReference type="EMBL" id="CP121195">
    <property type="protein sequence ID" value="XBH15179.1"/>
    <property type="molecule type" value="Genomic_DNA"/>
</dbReference>
<name>A0AAU7D2Y1_9BACT</name>
<keyword evidence="2" id="KW-0732">Signal</keyword>
<feature type="chain" id="PRO_5043288770" evidence="2">
    <location>
        <begin position="25"/>
        <end position="322"/>
    </location>
</feature>
<comment type="similarity">
    <text evidence="1">Belongs to the metallo-dependent hydrolases superfamily.</text>
</comment>
<accession>A0AAU7DBY9</accession>
<dbReference type="AlphaFoldDB" id="A0AAU7D2Y1"/>
<proteinExistence type="inferred from homology"/>
<evidence type="ECO:0000313" key="5">
    <source>
        <dbReference type="EMBL" id="XBH15179.1"/>
    </source>
</evidence>
<protein>
    <submittedName>
        <fullName evidence="4">Amidohydrolase family protein</fullName>
    </submittedName>
</protein>
<evidence type="ECO:0000256" key="1">
    <source>
        <dbReference type="ARBA" id="ARBA00038310"/>
    </source>
</evidence>
<dbReference type="Gene3D" id="3.20.20.140">
    <property type="entry name" value="Metal-dependent hydrolases"/>
    <property type="match status" value="1"/>
</dbReference>
<dbReference type="KEGG" id="epl:P4G45_07965"/>
<organism evidence="4">
    <name type="scientific">Edaphobacter paludis</name>
    <dbReference type="NCBI Taxonomy" id="3035702"/>
    <lineage>
        <taxon>Bacteria</taxon>
        <taxon>Pseudomonadati</taxon>
        <taxon>Acidobacteriota</taxon>
        <taxon>Terriglobia</taxon>
        <taxon>Terriglobales</taxon>
        <taxon>Acidobacteriaceae</taxon>
        <taxon>Edaphobacter</taxon>
    </lineage>
</organism>
<feature type="signal peptide" evidence="2">
    <location>
        <begin position="1"/>
        <end position="24"/>
    </location>
</feature>
<dbReference type="RefSeq" id="WP_348269139.1">
    <property type="nucleotide sequence ID" value="NZ_CP121194.1"/>
</dbReference>
<evidence type="ECO:0000313" key="4">
    <source>
        <dbReference type="EMBL" id="XBH11649.1"/>
    </source>
</evidence>
<dbReference type="InterPro" id="IPR006680">
    <property type="entry name" value="Amidohydro-rel"/>
</dbReference>
<evidence type="ECO:0000259" key="3">
    <source>
        <dbReference type="Pfam" id="PF04909"/>
    </source>
</evidence>